<dbReference type="InterPro" id="IPR011004">
    <property type="entry name" value="Trimer_LpxA-like_sf"/>
</dbReference>
<evidence type="ECO:0008006" key="3">
    <source>
        <dbReference type="Google" id="ProtNLM"/>
    </source>
</evidence>
<protein>
    <recommendedName>
        <fullName evidence="3">Transferase</fullName>
    </recommendedName>
</protein>
<proteinExistence type="predicted"/>
<name>A0A0F9VQM4_9ZZZZ</name>
<evidence type="ECO:0000256" key="1">
    <source>
        <dbReference type="ARBA" id="ARBA00022679"/>
    </source>
</evidence>
<gene>
    <name evidence="2" type="ORF">LCGC14_0454650</name>
</gene>
<organism evidence="2">
    <name type="scientific">marine sediment metagenome</name>
    <dbReference type="NCBI Taxonomy" id="412755"/>
    <lineage>
        <taxon>unclassified sequences</taxon>
        <taxon>metagenomes</taxon>
        <taxon>ecological metagenomes</taxon>
    </lineage>
</organism>
<dbReference type="PANTHER" id="PTHR23416">
    <property type="entry name" value="SIALIC ACID SYNTHASE-RELATED"/>
    <property type="match status" value="1"/>
</dbReference>
<keyword evidence="1" id="KW-0808">Transferase</keyword>
<reference evidence="2" key="1">
    <citation type="journal article" date="2015" name="Nature">
        <title>Complex archaea that bridge the gap between prokaryotes and eukaryotes.</title>
        <authorList>
            <person name="Spang A."/>
            <person name="Saw J.H."/>
            <person name="Jorgensen S.L."/>
            <person name="Zaremba-Niedzwiedzka K."/>
            <person name="Martijn J."/>
            <person name="Lind A.E."/>
            <person name="van Eijk R."/>
            <person name="Schleper C."/>
            <person name="Guy L."/>
            <person name="Ettema T.J."/>
        </authorList>
    </citation>
    <scope>NUCLEOTIDE SEQUENCE</scope>
</reference>
<dbReference type="Gene3D" id="2.160.10.10">
    <property type="entry name" value="Hexapeptide repeat proteins"/>
    <property type="match status" value="1"/>
</dbReference>
<dbReference type="SUPFAM" id="SSF51161">
    <property type="entry name" value="Trimeric LpxA-like enzymes"/>
    <property type="match status" value="1"/>
</dbReference>
<sequence>MTQVSVSLSSFRKRGIEVLSRGAPTIKLPQHTVLEIPTSLKWTQYEHSLEMGAFSYQVSGYCFAGRIGRYCSMGENVQIGRQNHPMNWVSTSPALYLGNRIFDLDDGFEAAEQYHSSRLSHTRPPTRVKVTTIGNDVWIGHGAYIAAGVTVGDGAIVGAQSVVTRDVAPYTVVAGNPATIRRMRLPPSLISVLLRCRWWQFAPWQIDHLDPSNVLEFSKGIHSMLRQVKPCTPEIVDLRTGSAL</sequence>
<evidence type="ECO:0000313" key="2">
    <source>
        <dbReference type="EMBL" id="KKN68093.1"/>
    </source>
</evidence>
<dbReference type="InterPro" id="IPR018357">
    <property type="entry name" value="Hexapep_transf_CS"/>
</dbReference>
<dbReference type="InterPro" id="IPR001451">
    <property type="entry name" value="Hexapep"/>
</dbReference>
<dbReference type="InterPro" id="IPR051159">
    <property type="entry name" value="Hexapeptide_acetyltransf"/>
</dbReference>
<dbReference type="EMBL" id="LAZR01000458">
    <property type="protein sequence ID" value="KKN68093.1"/>
    <property type="molecule type" value="Genomic_DNA"/>
</dbReference>
<dbReference type="AlphaFoldDB" id="A0A0F9VQM4"/>
<accession>A0A0F9VQM4</accession>
<dbReference type="Pfam" id="PF00132">
    <property type="entry name" value="Hexapep"/>
    <property type="match status" value="1"/>
</dbReference>
<dbReference type="GO" id="GO:0016740">
    <property type="term" value="F:transferase activity"/>
    <property type="evidence" value="ECO:0007669"/>
    <property type="project" value="UniProtKB-KW"/>
</dbReference>
<dbReference type="CDD" id="cd03349">
    <property type="entry name" value="LbH_XAT"/>
    <property type="match status" value="1"/>
</dbReference>
<dbReference type="PROSITE" id="PS00101">
    <property type="entry name" value="HEXAPEP_TRANSFERASES"/>
    <property type="match status" value="1"/>
</dbReference>
<comment type="caution">
    <text evidence="2">The sequence shown here is derived from an EMBL/GenBank/DDBJ whole genome shotgun (WGS) entry which is preliminary data.</text>
</comment>